<evidence type="ECO:0000313" key="1">
    <source>
        <dbReference type="EMBL" id="SDD11882.1"/>
    </source>
</evidence>
<dbReference type="InterPro" id="IPR002591">
    <property type="entry name" value="Phosphodiest/P_Trfase"/>
</dbReference>
<dbReference type="SUPFAM" id="SSF53649">
    <property type="entry name" value="Alkaline phosphatase-like"/>
    <property type="match status" value="1"/>
</dbReference>
<dbReference type="Pfam" id="PF01663">
    <property type="entry name" value="Phosphodiest"/>
    <property type="match status" value="1"/>
</dbReference>
<name>A0A1G6S4P1_9PSEU</name>
<dbReference type="EMBL" id="FMZZ01000007">
    <property type="protein sequence ID" value="SDD11882.1"/>
    <property type="molecule type" value="Genomic_DNA"/>
</dbReference>
<sequence>MEPFAPRYGTGSLAEVVPSLLAGLGVPGMADVLGVAGPARVCLLLVDGLGWRLLREHRADAPFLTSLADDSEPITAGFPATTATSIAAIGTGAATGEHGLVGYSFAAGPDGLLNALRWHRHGVAEQVDLRSVLVPEQVQPRPTVFERAADAGVLVRLVVPHEQQGSGLSRAVLRGGEFHGVHALGDLVSRTADALREGDRVFCYAYHADLDALGHLYGPGSDPWRRQLAFVDTLAAAIATSLPAGAALVVTADHGMVHVPDTDRVDLDRDPRFQDGVRLLGGEARVRHVYTVAGALDDVRATWTETLGDRAWIASRDEAIAAGWFGPRVAEHVRPRIGDLVVAARDRLALVRTAAEPGLSTFLGHHGSLTEEEQLIPLLIARHTG</sequence>
<gene>
    <name evidence="1" type="ORF">SAMN05216174_107227</name>
</gene>
<organism evidence="1 2">
    <name type="scientific">Actinokineospora iranica</name>
    <dbReference type="NCBI Taxonomy" id="1271860"/>
    <lineage>
        <taxon>Bacteria</taxon>
        <taxon>Bacillati</taxon>
        <taxon>Actinomycetota</taxon>
        <taxon>Actinomycetes</taxon>
        <taxon>Pseudonocardiales</taxon>
        <taxon>Pseudonocardiaceae</taxon>
        <taxon>Actinokineospora</taxon>
    </lineage>
</organism>
<evidence type="ECO:0000313" key="2">
    <source>
        <dbReference type="Proteomes" id="UP000199501"/>
    </source>
</evidence>
<dbReference type="OrthoDB" id="9779267at2"/>
<accession>A0A1G6S4P1</accession>
<dbReference type="RefSeq" id="WP_091451426.1">
    <property type="nucleotide sequence ID" value="NZ_FMZZ01000007.1"/>
</dbReference>
<dbReference type="Proteomes" id="UP000199501">
    <property type="component" value="Unassembled WGS sequence"/>
</dbReference>
<reference evidence="2" key="1">
    <citation type="submission" date="2016-10" db="EMBL/GenBank/DDBJ databases">
        <authorList>
            <person name="Varghese N."/>
            <person name="Submissions S."/>
        </authorList>
    </citation>
    <scope>NUCLEOTIDE SEQUENCE [LARGE SCALE GENOMIC DNA]</scope>
    <source>
        <strain evidence="2">IBRC-M 10403</strain>
    </source>
</reference>
<protein>
    <submittedName>
        <fullName evidence="1">Predicted pyrophosphatase or phosphodiesterase, AlkP superfamily</fullName>
    </submittedName>
</protein>
<proteinExistence type="predicted"/>
<dbReference type="Gene3D" id="3.40.720.10">
    <property type="entry name" value="Alkaline Phosphatase, subunit A"/>
    <property type="match status" value="1"/>
</dbReference>
<dbReference type="AlphaFoldDB" id="A0A1G6S4P1"/>
<keyword evidence="2" id="KW-1185">Reference proteome</keyword>
<dbReference type="STRING" id="1271860.SAMN05216174_107227"/>
<dbReference type="InterPro" id="IPR017850">
    <property type="entry name" value="Alkaline_phosphatase_core_sf"/>
</dbReference>